<feature type="transmembrane region" description="Helical" evidence="2">
    <location>
        <begin position="20"/>
        <end position="38"/>
    </location>
</feature>
<dbReference type="RefSeq" id="WP_149302917.1">
    <property type="nucleotide sequence ID" value="NZ_CP042910.1"/>
</dbReference>
<dbReference type="Proteomes" id="UP000322887">
    <property type="component" value="Chromosome"/>
</dbReference>
<reference evidence="3 4" key="1">
    <citation type="submission" date="2019-08" db="EMBL/GenBank/DDBJ databases">
        <title>Deep-cultivation of Planctomycetes and their phenomic and genomic characterization uncovers novel biology.</title>
        <authorList>
            <person name="Wiegand S."/>
            <person name="Jogler M."/>
            <person name="Boedeker C."/>
            <person name="Pinto D."/>
            <person name="Vollmers J."/>
            <person name="Rivas-Marin E."/>
            <person name="Kohn T."/>
            <person name="Peeters S.H."/>
            <person name="Heuer A."/>
            <person name="Rast P."/>
            <person name="Oberbeckmann S."/>
            <person name="Bunk B."/>
            <person name="Jeske O."/>
            <person name="Meyerdierks A."/>
            <person name="Storesund J.E."/>
            <person name="Kallscheuer N."/>
            <person name="Luecker S."/>
            <person name="Lage O.M."/>
            <person name="Pohl T."/>
            <person name="Merkel B.J."/>
            <person name="Hornburger P."/>
            <person name="Mueller R.-W."/>
            <person name="Bruemmer F."/>
            <person name="Labrenz M."/>
            <person name="Spormann A.M."/>
            <person name="Op den Camp H."/>
            <person name="Overmann J."/>
            <person name="Amann R."/>
            <person name="Jetten M.S.M."/>
            <person name="Mascher T."/>
            <person name="Medema M.H."/>
            <person name="Devos D.P."/>
            <person name="Kaster A.-K."/>
            <person name="Ovreas L."/>
            <person name="Rohde M."/>
            <person name="Galperin M.Y."/>
            <person name="Jogler C."/>
        </authorList>
    </citation>
    <scope>NUCLEOTIDE SEQUENCE [LARGE SCALE GENOMIC DNA]</scope>
    <source>
        <strain evidence="3 4">DSM 8797</strain>
    </source>
</reference>
<gene>
    <name evidence="3" type="ORF">GmarT_30820</name>
</gene>
<proteinExistence type="predicted"/>
<evidence type="ECO:0008006" key="5">
    <source>
        <dbReference type="Google" id="ProtNLM"/>
    </source>
</evidence>
<name>A0ABX5YNB4_9PLAN</name>
<evidence type="ECO:0000256" key="1">
    <source>
        <dbReference type="SAM" id="MobiDB-lite"/>
    </source>
</evidence>
<evidence type="ECO:0000313" key="3">
    <source>
        <dbReference type="EMBL" id="QEG17204.1"/>
    </source>
</evidence>
<sequence>MSHVQGRTEISRPTQLMRTYFLALKFVLLLCIGMFLPACASVRTFLPQQAPVCVLPPNATYTQIVNHLNNQTAGVYGWQSSSVKIKARQKGGLPMPALNAMLIVEQPKRFRLRASSPLGAEVDFGSNDERFWFWVKRNEPKQVFTLRHDHYESMGSQLNIPFEPDWLLEALRVVPLNEKELSIQKEGQNSPNVKLISDRLLPNGKLVQKILVVNLCTGYIIEQSLYDSQGQRIATATFGEYRNCSNTNAILPHVIKLDWPQTGIVLTMTMSNIDVNPANVPGEVWEVPQYPGYPVLDLGAHLPSEQASLQDTRPMRIDSRIAERTEPNWSVPAESVPQWKPANVGFEEAETFPANDSTPLPDQNPFRPPTSFDEETEEAPGRVKL</sequence>
<evidence type="ECO:0000256" key="2">
    <source>
        <dbReference type="SAM" id="Phobius"/>
    </source>
</evidence>
<feature type="region of interest" description="Disordered" evidence="1">
    <location>
        <begin position="347"/>
        <end position="385"/>
    </location>
</feature>
<dbReference type="EMBL" id="CP042910">
    <property type="protein sequence ID" value="QEG17204.1"/>
    <property type="molecule type" value="Genomic_DNA"/>
</dbReference>
<dbReference type="GeneID" id="98647611"/>
<keyword evidence="4" id="KW-1185">Reference proteome</keyword>
<protein>
    <recommendedName>
        <fullName evidence="5">Lipoprotein</fullName>
    </recommendedName>
</protein>
<organism evidence="3 4">
    <name type="scientific">Gimesia maris</name>
    <dbReference type="NCBI Taxonomy" id="122"/>
    <lineage>
        <taxon>Bacteria</taxon>
        <taxon>Pseudomonadati</taxon>
        <taxon>Planctomycetota</taxon>
        <taxon>Planctomycetia</taxon>
        <taxon>Planctomycetales</taxon>
        <taxon>Planctomycetaceae</taxon>
        <taxon>Gimesia</taxon>
    </lineage>
</organism>
<keyword evidence="2" id="KW-1133">Transmembrane helix</keyword>
<accession>A0ABX5YNB4</accession>
<keyword evidence="2" id="KW-0812">Transmembrane</keyword>
<evidence type="ECO:0000313" key="4">
    <source>
        <dbReference type="Proteomes" id="UP000322887"/>
    </source>
</evidence>
<keyword evidence="2" id="KW-0472">Membrane</keyword>